<keyword evidence="3" id="KW-0238">DNA-binding</keyword>
<protein>
    <submittedName>
        <fullName evidence="7">LysR family transcriptional regulator</fullName>
    </submittedName>
</protein>
<evidence type="ECO:0000259" key="6">
    <source>
        <dbReference type="PROSITE" id="PS50931"/>
    </source>
</evidence>
<feature type="coiled-coil region" evidence="5">
    <location>
        <begin position="68"/>
        <end position="95"/>
    </location>
</feature>
<dbReference type="Pfam" id="PF00126">
    <property type="entry name" value="HTH_1"/>
    <property type="match status" value="1"/>
</dbReference>
<feature type="domain" description="HTH lysR-type" evidence="6">
    <location>
        <begin position="1"/>
        <end position="58"/>
    </location>
</feature>
<dbReference type="PANTHER" id="PTHR30126">
    <property type="entry name" value="HTH-TYPE TRANSCRIPTIONAL REGULATOR"/>
    <property type="match status" value="1"/>
</dbReference>
<dbReference type="InterPro" id="IPR005119">
    <property type="entry name" value="LysR_subst-bd"/>
</dbReference>
<dbReference type="PRINTS" id="PR00039">
    <property type="entry name" value="HTHLYSR"/>
</dbReference>
<dbReference type="AlphaFoldDB" id="A0AB39HQB5"/>
<proteinExistence type="inferred from homology"/>
<evidence type="ECO:0000256" key="5">
    <source>
        <dbReference type="SAM" id="Coils"/>
    </source>
</evidence>
<evidence type="ECO:0000313" key="7">
    <source>
        <dbReference type="EMBL" id="XDK32558.1"/>
    </source>
</evidence>
<organism evidence="7">
    <name type="scientific">Ornithinibacillus sp. 4-3</name>
    <dbReference type="NCBI Taxonomy" id="3231488"/>
    <lineage>
        <taxon>Bacteria</taxon>
        <taxon>Bacillati</taxon>
        <taxon>Bacillota</taxon>
        <taxon>Bacilli</taxon>
        <taxon>Bacillales</taxon>
        <taxon>Bacillaceae</taxon>
        <taxon>Ornithinibacillus</taxon>
    </lineage>
</organism>
<dbReference type="InterPro" id="IPR000847">
    <property type="entry name" value="LysR_HTH_N"/>
</dbReference>
<evidence type="ECO:0000256" key="2">
    <source>
        <dbReference type="ARBA" id="ARBA00023015"/>
    </source>
</evidence>
<dbReference type="EMBL" id="CP162599">
    <property type="protein sequence ID" value="XDK32558.1"/>
    <property type="molecule type" value="Genomic_DNA"/>
</dbReference>
<dbReference type="CDD" id="cd05466">
    <property type="entry name" value="PBP2_LTTR_substrate"/>
    <property type="match status" value="1"/>
</dbReference>
<dbReference type="PROSITE" id="PS50931">
    <property type="entry name" value="HTH_LYSR"/>
    <property type="match status" value="1"/>
</dbReference>
<dbReference type="RefSeq" id="WP_368653246.1">
    <property type="nucleotide sequence ID" value="NZ_CP162599.1"/>
</dbReference>
<evidence type="ECO:0000256" key="4">
    <source>
        <dbReference type="ARBA" id="ARBA00023163"/>
    </source>
</evidence>
<keyword evidence="5" id="KW-0175">Coiled coil</keyword>
<evidence type="ECO:0000256" key="3">
    <source>
        <dbReference type="ARBA" id="ARBA00023125"/>
    </source>
</evidence>
<reference evidence="7" key="1">
    <citation type="submission" date="2024-07" db="EMBL/GenBank/DDBJ databases">
        <title>Halotolerant mesophilic bacterium Ornithinibacillus sp. 4-3, sp. nov., isolated from soil.</title>
        <authorList>
            <person name="Sidarenka A.V."/>
            <person name="Guliayeva D.E."/>
            <person name="Leanovich S.I."/>
            <person name="Hileuskaya K.S."/>
            <person name="Akhremchuk A.E."/>
            <person name="Sikolenko M.A."/>
            <person name="Valentovich L.N."/>
        </authorList>
    </citation>
    <scope>NUCLEOTIDE SEQUENCE</scope>
    <source>
        <strain evidence="7">4-3</strain>
    </source>
</reference>
<dbReference type="Pfam" id="PF03466">
    <property type="entry name" value="LysR_substrate"/>
    <property type="match status" value="1"/>
</dbReference>
<keyword evidence="4" id="KW-0804">Transcription</keyword>
<name>A0AB39HQB5_9BACI</name>
<gene>
    <name evidence="7" type="ORF">AB4Y30_16360</name>
</gene>
<dbReference type="Gene3D" id="3.40.190.290">
    <property type="match status" value="1"/>
</dbReference>
<dbReference type="InterPro" id="IPR036390">
    <property type="entry name" value="WH_DNA-bd_sf"/>
</dbReference>
<comment type="similarity">
    <text evidence="1">Belongs to the LysR transcriptional regulatory family.</text>
</comment>
<keyword evidence="2" id="KW-0805">Transcription regulation</keyword>
<dbReference type="Gene3D" id="1.10.10.10">
    <property type="entry name" value="Winged helix-like DNA-binding domain superfamily/Winged helix DNA-binding domain"/>
    <property type="match status" value="1"/>
</dbReference>
<sequence>MSEKDWQILITLHEEGTITKAARKMYMSQPALTYRIQQLEERFNCKIILRSNKGTLFTTSGEYLVQYAKKMQKELIKVQNTLENLNNNIQGILQIGVSDIFALYKLPSLLEGFVAKYPNVSIKLTTAWSTEILRLIQNEDIHIAISRGEHQWQGDKILLDQETICIASRHPIQLDELPNMNLITYKTDSQILTMFNDWWKDNYSMPPHSFMQVDGMMTCKGLVKKGLGYGFFPKICIEESDQLYTTDLTKNGIPLIRDTWLLYRKELKELNVFHAFIEYVKDYYKQ</sequence>
<evidence type="ECO:0000256" key="1">
    <source>
        <dbReference type="ARBA" id="ARBA00009437"/>
    </source>
</evidence>
<dbReference type="GO" id="GO:0000976">
    <property type="term" value="F:transcription cis-regulatory region binding"/>
    <property type="evidence" value="ECO:0007669"/>
    <property type="project" value="TreeGrafter"/>
</dbReference>
<dbReference type="InterPro" id="IPR036388">
    <property type="entry name" value="WH-like_DNA-bd_sf"/>
</dbReference>
<dbReference type="PANTHER" id="PTHR30126:SF78">
    <property type="entry name" value="HTH LYSR-TYPE DOMAIN-CONTAINING PROTEIN"/>
    <property type="match status" value="1"/>
</dbReference>
<dbReference type="SUPFAM" id="SSF53850">
    <property type="entry name" value="Periplasmic binding protein-like II"/>
    <property type="match status" value="1"/>
</dbReference>
<accession>A0AB39HQB5</accession>
<dbReference type="SUPFAM" id="SSF46785">
    <property type="entry name" value="Winged helix' DNA-binding domain"/>
    <property type="match status" value="1"/>
</dbReference>
<dbReference type="GO" id="GO:0003700">
    <property type="term" value="F:DNA-binding transcription factor activity"/>
    <property type="evidence" value="ECO:0007669"/>
    <property type="project" value="InterPro"/>
</dbReference>